<reference evidence="4 5" key="1">
    <citation type="journal article" date="2010" name="Science">
        <title>Genomic comparison of the ants Camponotus floridanus and Harpegnathos saltator.</title>
        <authorList>
            <person name="Bonasio R."/>
            <person name="Zhang G."/>
            <person name="Ye C."/>
            <person name="Mutti N.S."/>
            <person name="Fang X."/>
            <person name="Qin N."/>
            <person name="Donahue G."/>
            <person name="Yang P."/>
            <person name="Li Q."/>
            <person name="Li C."/>
            <person name="Zhang P."/>
            <person name="Huang Z."/>
            <person name="Berger S.L."/>
            <person name="Reinberg D."/>
            <person name="Wang J."/>
            <person name="Liebig J."/>
        </authorList>
    </citation>
    <scope>NUCLEOTIDE SEQUENCE [LARGE SCALE GENOMIC DNA]</scope>
    <source>
        <strain evidence="4 5">R22 G/1</strain>
    </source>
</reference>
<gene>
    <name evidence="4" type="ORF">EAI_12254</name>
</gene>
<comment type="function">
    <text evidence="1">May act as a substrate-specific adapter of an E3 ubiquitin-protein ligase complex (CUL3-RBX1-BTB) which mediates the ubiquitination and subsequent proteasomal degradation of target proteins.</text>
</comment>
<dbReference type="InParanoid" id="E2BC71"/>
<organism evidence="5">
    <name type="scientific">Harpegnathos saltator</name>
    <name type="common">Jerdon's jumping ant</name>
    <dbReference type="NCBI Taxonomy" id="610380"/>
    <lineage>
        <taxon>Eukaryota</taxon>
        <taxon>Metazoa</taxon>
        <taxon>Ecdysozoa</taxon>
        <taxon>Arthropoda</taxon>
        <taxon>Hexapoda</taxon>
        <taxon>Insecta</taxon>
        <taxon>Pterygota</taxon>
        <taxon>Neoptera</taxon>
        <taxon>Endopterygota</taxon>
        <taxon>Hymenoptera</taxon>
        <taxon>Apocrita</taxon>
        <taxon>Aculeata</taxon>
        <taxon>Formicoidea</taxon>
        <taxon>Formicidae</taxon>
        <taxon>Ponerinae</taxon>
        <taxon>Ponerini</taxon>
        <taxon>Harpegnathos</taxon>
    </lineage>
</organism>
<dbReference type="PANTHER" id="PTHR47274">
    <property type="entry name" value="BTB/POZ DOMAIN CONTAINING PROTEIN, EXPRESSED-RELATED"/>
    <property type="match status" value="1"/>
</dbReference>
<dbReference type="InterPro" id="IPR011333">
    <property type="entry name" value="SKP1/BTB/POZ_sf"/>
</dbReference>
<name>E2BC71_HARSA</name>
<evidence type="ECO:0000313" key="4">
    <source>
        <dbReference type="EMBL" id="EFN86698.1"/>
    </source>
</evidence>
<evidence type="ECO:0000256" key="1">
    <source>
        <dbReference type="ARBA" id="ARBA00002668"/>
    </source>
</evidence>
<dbReference type="PROSITE" id="PS50097">
    <property type="entry name" value="BTB"/>
    <property type="match status" value="1"/>
</dbReference>
<evidence type="ECO:0000313" key="5">
    <source>
        <dbReference type="Proteomes" id="UP000008237"/>
    </source>
</evidence>
<dbReference type="AlphaFoldDB" id="E2BC71"/>
<feature type="domain" description="BTB" evidence="3">
    <location>
        <begin position="181"/>
        <end position="245"/>
    </location>
</feature>
<dbReference type="OMA" id="MCINRED"/>
<dbReference type="STRING" id="610380.E2BC71"/>
<dbReference type="InterPro" id="IPR000210">
    <property type="entry name" value="BTB/POZ_dom"/>
</dbReference>
<keyword evidence="5" id="KW-1185">Reference proteome</keyword>
<feature type="region of interest" description="Disordered" evidence="2">
    <location>
        <begin position="1"/>
        <end position="22"/>
    </location>
</feature>
<dbReference type="SUPFAM" id="SSF54695">
    <property type="entry name" value="POZ domain"/>
    <property type="match status" value="1"/>
</dbReference>
<accession>E2BC71</accession>
<dbReference type="EMBL" id="GL447256">
    <property type="protein sequence ID" value="EFN86698.1"/>
    <property type="molecule type" value="Genomic_DNA"/>
</dbReference>
<evidence type="ECO:0000256" key="2">
    <source>
        <dbReference type="SAM" id="MobiDB-lite"/>
    </source>
</evidence>
<proteinExistence type="predicted"/>
<dbReference type="Pfam" id="PF00651">
    <property type="entry name" value="BTB"/>
    <property type="match status" value="1"/>
</dbReference>
<feature type="compositionally biased region" description="Basic and acidic residues" evidence="2">
    <location>
        <begin position="1"/>
        <end position="17"/>
    </location>
</feature>
<dbReference type="Proteomes" id="UP000008237">
    <property type="component" value="Unassembled WGS sequence"/>
</dbReference>
<dbReference type="Gene3D" id="3.30.710.10">
    <property type="entry name" value="Potassium Channel Kv1.1, Chain A"/>
    <property type="match status" value="1"/>
</dbReference>
<sequence length="361" mass="42574">METEKADKRKISTEDTPAKSTNENSSLHIYCRTNLVTKTYVYVWAIDEIWSMYEIISYLKFDPMDGRLPFEIHLECDRSEEKLIFYVEASSSIQKFLCHVYLQSYLSEEDTYILPHYYDVDKVKCEIKKSFLKNVRTEFVHRNILKVIFKFECIERILHNTRHIEMLNNHSDLKDLLPSESNALIEFKVGNKKYFVNKEILCAKSQYFKLILRNDNTSITLDEKSTSGMLTFIAFIESGDTSDIKTANIYMLFELIEMAQKYDIEGLQDICEEYLQKYLLLKTPALDTKKACDILIHALNYGSTDLLTFVTDLIRLNIDEYAESSYFRSIKRKYPRVNNLLKQITLTNEARKAHYLFDRHI</sequence>
<dbReference type="OrthoDB" id="7555121at2759"/>
<protein>
    <recommendedName>
        <fullName evidence="3">BTB domain-containing protein</fullName>
    </recommendedName>
</protein>
<dbReference type="SMART" id="SM00225">
    <property type="entry name" value="BTB"/>
    <property type="match status" value="1"/>
</dbReference>
<dbReference type="InterPro" id="IPR044784">
    <property type="entry name" value="At1g01640-like"/>
</dbReference>
<evidence type="ECO:0000259" key="3">
    <source>
        <dbReference type="PROSITE" id="PS50097"/>
    </source>
</evidence>